<dbReference type="GeneID" id="26625401"/>
<sequence>MKIGLTTHGPGVDGKVLKPGQAALILEGPEKKILAILNAAIEIRDRHDDPVLEALRQSLGV</sequence>
<dbReference type="RefSeq" id="YP_009198259.1">
    <property type="nucleotide sequence ID" value="NC_028794.1"/>
</dbReference>
<dbReference type="OrthoDB" id="24497at10239"/>
<proteinExistence type="predicted"/>
<protein>
    <submittedName>
        <fullName evidence="1">Uncharacterized protein</fullName>
    </submittedName>
</protein>
<dbReference type="EMBL" id="KM197169">
    <property type="protein sequence ID" value="AIK67762.1"/>
    <property type="molecule type" value="Genomic_DNA"/>
</dbReference>
<accession>A0A076YJD0</accession>
<evidence type="ECO:0000313" key="2">
    <source>
        <dbReference type="Proteomes" id="UP000207645"/>
    </source>
</evidence>
<dbReference type="Proteomes" id="UP000207645">
    <property type="component" value="Segment"/>
</dbReference>
<keyword evidence="2" id="KW-1185">Reference proteome</keyword>
<gene>
    <name evidence="1" type="ORF">PBI_PIRO94_46</name>
</gene>
<evidence type="ECO:0000313" key="1">
    <source>
        <dbReference type="EMBL" id="AIK67762.1"/>
    </source>
</evidence>
<dbReference type="KEGG" id="vg:26625401"/>
<organism evidence="1 2">
    <name type="scientific">Mycobacterium phage Piro94</name>
    <dbReference type="NCBI Taxonomy" id="1527520"/>
    <lineage>
        <taxon>Viruses</taxon>
        <taxon>Duplodnaviria</taxon>
        <taxon>Heunggongvirae</taxon>
        <taxon>Uroviricota</taxon>
        <taxon>Caudoviricetes</taxon>
        <taxon>Turbidovirus</taxon>
        <taxon>Turbidovirus piro94</taxon>
    </lineage>
</organism>
<reference evidence="1 2" key="1">
    <citation type="submission" date="2014-07" db="EMBL/GenBank/DDBJ databases">
        <authorList>
            <person name="Edwards J.M."/>
            <person name="Maric E."/>
            <person name="Piro B.S."/>
            <person name="Zarchy R.E."/>
            <person name="Bollivar D.W."/>
            <person name="Anders K.R."/>
            <person name="Braun M.A."/>
            <person name="Delesalle V.A."/>
            <person name="Hughes L.E."/>
            <person name="Ware V.C."/>
            <person name="Bradley K.W."/>
            <person name="Barker L.P."/>
            <person name="Asai D.J."/>
            <person name="Bowman C.A."/>
            <person name="Russell D.A."/>
            <person name="Pope W.H."/>
            <person name="Jacobs-Sera D."/>
            <person name="Hendrix R.W."/>
            <person name="Hatfull G.F."/>
        </authorList>
    </citation>
    <scope>NUCLEOTIDE SEQUENCE [LARGE SCALE GENOMIC DNA]</scope>
</reference>
<name>A0A076YJD0_9CAUD</name>